<keyword evidence="1" id="KW-0053">Apoptosis</keyword>
<evidence type="ECO:0008006" key="6">
    <source>
        <dbReference type="Google" id="ProtNLM"/>
    </source>
</evidence>
<dbReference type="GO" id="GO:0007165">
    <property type="term" value="P:signal transduction"/>
    <property type="evidence" value="ECO:0007669"/>
    <property type="project" value="InterPro"/>
</dbReference>
<feature type="domain" description="Death" evidence="2">
    <location>
        <begin position="107"/>
        <end position="191"/>
    </location>
</feature>
<keyword evidence="5" id="KW-1185">Reference proteome</keyword>
<dbReference type="GO" id="GO:0042981">
    <property type="term" value="P:regulation of apoptotic process"/>
    <property type="evidence" value="ECO:0007669"/>
    <property type="project" value="InterPro"/>
</dbReference>
<dbReference type="Proteomes" id="UP001347796">
    <property type="component" value="Unassembled WGS sequence"/>
</dbReference>
<dbReference type="SUPFAM" id="SSF47986">
    <property type="entry name" value="DEATH domain"/>
    <property type="match status" value="2"/>
</dbReference>
<dbReference type="CDD" id="cd01670">
    <property type="entry name" value="Death"/>
    <property type="match status" value="1"/>
</dbReference>
<feature type="domain" description="DED" evidence="3">
    <location>
        <begin position="4"/>
        <end position="81"/>
    </location>
</feature>
<dbReference type="InterPro" id="IPR001875">
    <property type="entry name" value="DED_dom"/>
</dbReference>
<dbReference type="SMART" id="SM00031">
    <property type="entry name" value="DED"/>
    <property type="match status" value="1"/>
</dbReference>
<evidence type="ECO:0000259" key="3">
    <source>
        <dbReference type="PROSITE" id="PS50168"/>
    </source>
</evidence>
<dbReference type="Pfam" id="PF00531">
    <property type="entry name" value="Death"/>
    <property type="match status" value="1"/>
</dbReference>
<dbReference type="EMBL" id="JAZGQO010000004">
    <property type="protein sequence ID" value="KAK6187122.1"/>
    <property type="molecule type" value="Genomic_DNA"/>
</dbReference>
<dbReference type="PROSITE" id="PS50168">
    <property type="entry name" value="DED"/>
    <property type="match status" value="1"/>
</dbReference>
<dbReference type="InterPro" id="IPR000488">
    <property type="entry name" value="Death_dom"/>
</dbReference>
<evidence type="ECO:0000256" key="1">
    <source>
        <dbReference type="ARBA" id="ARBA00022703"/>
    </source>
</evidence>
<dbReference type="GO" id="GO:0006915">
    <property type="term" value="P:apoptotic process"/>
    <property type="evidence" value="ECO:0007669"/>
    <property type="project" value="UniProtKB-KW"/>
</dbReference>
<dbReference type="InterPro" id="IPR011029">
    <property type="entry name" value="DEATH-like_dom_sf"/>
</dbReference>
<proteinExistence type="predicted"/>
<dbReference type="PANTHER" id="PTHR48169">
    <property type="entry name" value="DED DOMAIN-CONTAINING PROTEIN"/>
    <property type="match status" value="1"/>
</dbReference>
<evidence type="ECO:0000313" key="4">
    <source>
        <dbReference type="EMBL" id="KAK6187122.1"/>
    </source>
</evidence>
<evidence type="ECO:0000313" key="5">
    <source>
        <dbReference type="Proteomes" id="UP001347796"/>
    </source>
</evidence>
<evidence type="ECO:0000259" key="2">
    <source>
        <dbReference type="PROSITE" id="PS50017"/>
    </source>
</evidence>
<organism evidence="4 5">
    <name type="scientific">Patella caerulea</name>
    <name type="common">Rayed Mediterranean limpet</name>
    <dbReference type="NCBI Taxonomy" id="87958"/>
    <lineage>
        <taxon>Eukaryota</taxon>
        <taxon>Metazoa</taxon>
        <taxon>Spiralia</taxon>
        <taxon>Lophotrochozoa</taxon>
        <taxon>Mollusca</taxon>
        <taxon>Gastropoda</taxon>
        <taxon>Patellogastropoda</taxon>
        <taxon>Patelloidea</taxon>
        <taxon>Patellidae</taxon>
        <taxon>Patella</taxon>
    </lineage>
</organism>
<dbReference type="Pfam" id="PF01335">
    <property type="entry name" value="DED"/>
    <property type="match status" value="1"/>
</dbReference>
<dbReference type="PANTHER" id="PTHR48169:SF7">
    <property type="entry name" value="CASPASE 10"/>
    <property type="match status" value="1"/>
</dbReference>
<dbReference type="PROSITE" id="PS50017">
    <property type="entry name" value="DEATH_DOMAIN"/>
    <property type="match status" value="1"/>
</dbReference>
<comment type="caution">
    <text evidence="4">The sequence shown here is derived from an EMBL/GenBank/DDBJ whole genome shotgun (WGS) entry which is preliminary data.</text>
</comment>
<accession>A0AAN8PW21</accession>
<protein>
    <recommendedName>
        <fullName evidence="6">Fas-associated death domain protein</fullName>
    </recommendedName>
</protein>
<dbReference type="SMART" id="SM00005">
    <property type="entry name" value="DEATH"/>
    <property type="match status" value="1"/>
</dbReference>
<reference evidence="4 5" key="1">
    <citation type="submission" date="2024-01" db="EMBL/GenBank/DDBJ databases">
        <title>The genome of the rayed Mediterranean limpet Patella caerulea (Linnaeus, 1758).</title>
        <authorList>
            <person name="Anh-Thu Weber A."/>
            <person name="Halstead-Nussloch G."/>
        </authorList>
    </citation>
    <scope>NUCLEOTIDE SEQUENCE [LARGE SCALE GENOMIC DNA]</scope>
    <source>
        <strain evidence="4">AATW-2023a</strain>
        <tissue evidence="4">Whole specimen</tissue>
    </source>
</reference>
<name>A0AAN8PW21_PATCE</name>
<dbReference type="AlphaFoldDB" id="A0AAN8PW21"/>
<sequence>MGDPYKKMLIEISSMIKEDELKVLIFYAHVPGKLRGKITMAIQLFEILEQRENLGPKKLRYLKDMMSNLSERKDLLNIIEKYEVSPSDGLSRENTLDAAPHIPDPGLQNVRTILAKNLGKNWRFFFRRLGVADEDIEYIDDKCPRDMREKIHQTFQFWLDNNRQNASVDTIIRVLRKEERNDIIRKIQSGED</sequence>
<gene>
    <name evidence="4" type="ORF">SNE40_005215</name>
</gene>
<dbReference type="Gene3D" id="1.10.533.10">
    <property type="entry name" value="Death Domain, Fas"/>
    <property type="match status" value="2"/>
</dbReference>